<keyword evidence="5 6" id="KW-0482">Metalloprotease</keyword>
<keyword evidence="3 6" id="KW-0378">Hydrolase</keyword>
<evidence type="ECO:0000256" key="2">
    <source>
        <dbReference type="ARBA" id="ARBA00022723"/>
    </source>
</evidence>
<name>A1ZKS5_MICM2</name>
<dbReference type="PANTHER" id="PTHR22726">
    <property type="entry name" value="METALLOENDOPEPTIDASE OMA1"/>
    <property type="match status" value="1"/>
</dbReference>
<evidence type="ECO:0000256" key="6">
    <source>
        <dbReference type="RuleBase" id="RU003983"/>
    </source>
</evidence>
<keyword evidence="1 6" id="KW-0645">Protease</keyword>
<dbReference type="PANTHER" id="PTHR22726:SF1">
    <property type="entry name" value="METALLOENDOPEPTIDASE OMA1, MITOCHONDRIAL"/>
    <property type="match status" value="1"/>
</dbReference>
<keyword evidence="4 6" id="KW-0862">Zinc</keyword>
<dbReference type="Gene3D" id="3.30.2010.10">
    <property type="entry name" value="Metalloproteases ('zincins'), catalytic domain"/>
    <property type="match status" value="1"/>
</dbReference>
<evidence type="ECO:0000256" key="3">
    <source>
        <dbReference type="ARBA" id="ARBA00022801"/>
    </source>
</evidence>
<keyword evidence="2" id="KW-0479">Metal-binding</keyword>
<dbReference type="GO" id="GO:0051603">
    <property type="term" value="P:proteolysis involved in protein catabolic process"/>
    <property type="evidence" value="ECO:0007669"/>
    <property type="project" value="TreeGrafter"/>
</dbReference>
<evidence type="ECO:0000256" key="5">
    <source>
        <dbReference type="ARBA" id="ARBA00023049"/>
    </source>
</evidence>
<dbReference type="CDD" id="cd07332">
    <property type="entry name" value="M48C_Oma1_like"/>
    <property type="match status" value="1"/>
</dbReference>
<feature type="domain" description="Peptidase M48" evidence="7">
    <location>
        <begin position="65"/>
        <end position="234"/>
    </location>
</feature>
<gene>
    <name evidence="8" type="ORF">M23134_00045</name>
</gene>
<reference evidence="8 9" key="1">
    <citation type="submission" date="2007-01" db="EMBL/GenBank/DDBJ databases">
        <authorList>
            <person name="Haygood M."/>
            <person name="Podell S."/>
            <person name="Anderson C."/>
            <person name="Hopkinson B."/>
            <person name="Roe K."/>
            <person name="Barbeau K."/>
            <person name="Gaasterland T."/>
            <person name="Ferriera S."/>
            <person name="Johnson J."/>
            <person name="Kravitz S."/>
            <person name="Beeson K."/>
            <person name="Sutton G."/>
            <person name="Rogers Y.-H."/>
            <person name="Friedman R."/>
            <person name="Frazier M."/>
            <person name="Venter J.C."/>
        </authorList>
    </citation>
    <scope>NUCLEOTIDE SEQUENCE [LARGE SCALE GENOMIC DNA]</scope>
    <source>
        <strain evidence="8 9">ATCC 23134</strain>
    </source>
</reference>
<dbReference type="Pfam" id="PF01435">
    <property type="entry name" value="Peptidase_M48"/>
    <property type="match status" value="1"/>
</dbReference>
<dbReference type="InterPro" id="IPR001915">
    <property type="entry name" value="Peptidase_M48"/>
</dbReference>
<dbReference type="EMBL" id="AAWS01000013">
    <property type="protein sequence ID" value="EAY28891.1"/>
    <property type="molecule type" value="Genomic_DNA"/>
</dbReference>
<protein>
    <submittedName>
        <fullName evidence="8">Peptidase family M48</fullName>
    </submittedName>
</protein>
<comment type="caution">
    <text evidence="8">The sequence shown here is derived from an EMBL/GenBank/DDBJ whole genome shotgun (WGS) entry which is preliminary data.</text>
</comment>
<organism evidence="8 9">
    <name type="scientific">Microscilla marina ATCC 23134</name>
    <dbReference type="NCBI Taxonomy" id="313606"/>
    <lineage>
        <taxon>Bacteria</taxon>
        <taxon>Pseudomonadati</taxon>
        <taxon>Bacteroidota</taxon>
        <taxon>Cytophagia</taxon>
        <taxon>Cytophagales</taxon>
        <taxon>Microscillaceae</taxon>
        <taxon>Microscilla</taxon>
    </lineage>
</organism>
<sequence length="260" mass="29409">MNSKLATYFVAFLLILGLSDCTMKGQAYKPNVTRDVRIGKQVRDEVVAKMRILNRSQYAQAYQHLDKMANTILQSKEIRFRSEFEWKLYIVHDDNTINAFVTPGGYIFVYTGLIRYLETEDQLAGVLGHEIAHAERRHSIKNLNKRIGTTIALTILLGNGSTANLANTLLGLTFSRSAEREADNYSVMYLADTHYQCNALSEFFDRMAKEGGNKKAAWLSTHPASEDRVMNINKKAQKINCQTVGNRKSLAQIKNSLPPR</sequence>
<evidence type="ECO:0000256" key="1">
    <source>
        <dbReference type="ARBA" id="ARBA00022670"/>
    </source>
</evidence>
<dbReference type="RefSeq" id="WP_002697009.1">
    <property type="nucleotide sequence ID" value="NZ_AAWS01000013.1"/>
</dbReference>
<dbReference type="Proteomes" id="UP000004095">
    <property type="component" value="Unassembled WGS sequence"/>
</dbReference>
<dbReference type="GO" id="GO:0016020">
    <property type="term" value="C:membrane"/>
    <property type="evidence" value="ECO:0007669"/>
    <property type="project" value="TreeGrafter"/>
</dbReference>
<dbReference type="InterPro" id="IPR051156">
    <property type="entry name" value="Mito/Outer_Membr_Metalloprot"/>
</dbReference>
<accession>A1ZKS5</accession>
<comment type="cofactor">
    <cofactor evidence="6">
        <name>Zn(2+)</name>
        <dbReference type="ChEBI" id="CHEBI:29105"/>
    </cofactor>
    <text evidence="6">Binds 1 zinc ion per subunit.</text>
</comment>
<comment type="similarity">
    <text evidence="6">Belongs to the peptidase M48 family.</text>
</comment>
<evidence type="ECO:0000313" key="9">
    <source>
        <dbReference type="Proteomes" id="UP000004095"/>
    </source>
</evidence>
<proteinExistence type="inferred from homology"/>
<dbReference type="GO" id="GO:0046872">
    <property type="term" value="F:metal ion binding"/>
    <property type="evidence" value="ECO:0007669"/>
    <property type="project" value="UniProtKB-KW"/>
</dbReference>
<dbReference type="AlphaFoldDB" id="A1ZKS5"/>
<evidence type="ECO:0000313" key="8">
    <source>
        <dbReference type="EMBL" id="EAY28891.1"/>
    </source>
</evidence>
<evidence type="ECO:0000256" key="4">
    <source>
        <dbReference type="ARBA" id="ARBA00022833"/>
    </source>
</evidence>
<dbReference type="OrthoDB" id="9810445at2"/>
<dbReference type="eggNOG" id="COG4783">
    <property type="taxonomic scope" value="Bacteria"/>
</dbReference>
<dbReference type="GO" id="GO:0004222">
    <property type="term" value="F:metalloendopeptidase activity"/>
    <property type="evidence" value="ECO:0007669"/>
    <property type="project" value="InterPro"/>
</dbReference>
<keyword evidence="9" id="KW-1185">Reference proteome</keyword>
<evidence type="ECO:0000259" key="7">
    <source>
        <dbReference type="Pfam" id="PF01435"/>
    </source>
</evidence>